<dbReference type="PROSITE" id="PS50088">
    <property type="entry name" value="ANK_REPEAT"/>
    <property type="match status" value="5"/>
</dbReference>
<dbReference type="InterPro" id="IPR027473">
    <property type="entry name" value="L-asparaginase_C"/>
</dbReference>
<keyword evidence="9" id="KW-1185">Reference proteome</keyword>
<dbReference type="SFLD" id="SFLDS00057">
    <property type="entry name" value="Glutaminase/Asparaginase"/>
    <property type="match status" value="1"/>
</dbReference>
<dbReference type="PANTHER" id="PTHR11707:SF28">
    <property type="entry name" value="60 KDA LYSOPHOSPHOLIPASE"/>
    <property type="match status" value="1"/>
</dbReference>
<dbReference type="AlphaFoldDB" id="A0A3M6TI18"/>
<dbReference type="CDD" id="cd08963">
    <property type="entry name" value="L-asparaginase_I"/>
    <property type="match status" value="2"/>
</dbReference>
<name>A0A3M6TI18_POCDA</name>
<feature type="region of interest" description="Disordered" evidence="5">
    <location>
        <begin position="533"/>
        <end position="567"/>
    </location>
</feature>
<dbReference type="PROSITE" id="PS51732">
    <property type="entry name" value="ASN_GLN_ASE_3"/>
    <property type="match status" value="2"/>
</dbReference>
<dbReference type="InterPro" id="IPR020827">
    <property type="entry name" value="Asparaginase/glutaminase_AS1"/>
</dbReference>
<dbReference type="InterPro" id="IPR040919">
    <property type="entry name" value="Asparaginase_C"/>
</dbReference>
<dbReference type="Pfam" id="PF17763">
    <property type="entry name" value="Asparaginase_C"/>
    <property type="match status" value="2"/>
</dbReference>
<dbReference type="InterPro" id="IPR036770">
    <property type="entry name" value="Ankyrin_rpt-contain_sf"/>
</dbReference>
<dbReference type="EC" id="3.5.1.1" evidence="1"/>
<feature type="repeat" description="ANK" evidence="2">
    <location>
        <begin position="1004"/>
        <end position="1036"/>
    </location>
</feature>
<reference evidence="8 9" key="1">
    <citation type="journal article" date="2018" name="Sci. Rep.">
        <title>Comparative analysis of the Pocillopora damicornis genome highlights role of immune system in coral evolution.</title>
        <authorList>
            <person name="Cunning R."/>
            <person name="Bay R.A."/>
            <person name="Gillette P."/>
            <person name="Baker A.C."/>
            <person name="Traylor-Knowles N."/>
        </authorList>
    </citation>
    <scope>NUCLEOTIDE SEQUENCE [LARGE SCALE GENOMIC DNA]</scope>
    <source>
        <strain evidence="8">RSMAS</strain>
        <tissue evidence="8">Whole animal</tissue>
    </source>
</reference>
<dbReference type="InterPro" id="IPR002110">
    <property type="entry name" value="Ankyrin_rpt"/>
</dbReference>
<feature type="repeat" description="ANK" evidence="2">
    <location>
        <begin position="1103"/>
        <end position="1135"/>
    </location>
</feature>
<dbReference type="Proteomes" id="UP000275408">
    <property type="component" value="Unassembled WGS sequence"/>
</dbReference>
<dbReference type="PIRSF" id="PIRSF500176">
    <property type="entry name" value="L_ASNase"/>
    <property type="match status" value="1"/>
</dbReference>
<evidence type="ECO:0000256" key="5">
    <source>
        <dbReference type="SAM" id="MobiDB-lite"/>
    </source>
</evidence>
<keyword evidence="2" id="KW-0040">ANK repeat</keyword>
<dbReference type="STRING" id="46731.A0A3M6TI18"/>
<dbReference type="Pfam" id="PF12796">
    <property type="entry name" value="Ank_2"/>
    <property type="match status" value="3"/>
</dbReference>
<evidence type="ECO:0000256" key="2">
    <source>
        <dbReference type="PROSITE-ProRule" id="PRU00023"/>
    </source>
</evidence>
<dbReference type="PROSITE" id="PS00917">
    <property type="entry name" value="ASN_GLN_ASE_2"/>
    <property type="match status" value="2"/>
</dbReference>
<evidence type="ECO:0000256" key="4">
    <source>
        <dbReference type="PROSITE-ProRule" id="PRU10100"/>
    </source>
</evidence>
<evidence type="ECO:0000313" key="8">
    <source>
        <dbReference type="EMBL" id="RMX40908.1"/>
    </source>
</evidence>
<comment type="caution">
    <text evidence="8">The sequence shown here is derived from an EMBL/GenBank/DDBJ whole genome shotgun (WGS) entry which is preliminary data.</text>
</comment>
<feature type="active site" evidence="4">
    <location>
        <position position="136"/>
    </location>
</feature>
<dbReference type="InterPro" id="IPR036152">
    <property type="entry name" value="Asp/glu_Ase-like_sf"/>
</dbReference>
<feature type="compositionally biased region" description="Low complexity" evidence="5">
    <location>
        <begin position="589"/>
        <end position="606"/>
    </location>
</feature>
<feature type="domain" description="Asparaginase/glutaminase C-terminal" evidence="7">
    <location>
        <begin position="864"/>
        <end position="949"/>
    </location>
</feature>
<dbReference type="EMBL" id="RCHS01003561">
    <property type="protein sequence ID" value="RMX40908.1"/>
    <property type="molecule type" value="Genomic_DNA"/>
</dbReference>
<feature type="domain" description="Asparaginase/glutaminase C-terminal" evidence="7">
    <location>
        <begin position="257"/>
        <end position="335"/>
    </location>
</feature>
<sequence>MESSTLPKQIRETKVLVLYTGGTIGMKKTDGGYQPKSGHLQTQIKRLPMLYDEDYTKIEPKGSLKSFSCDNAASTSQLEELAMPISAHGVRVLYYIKEYFPLKDSSNMTIGDWVEIALDIKDNYSRYDGFVVIHGTDTMAYSVSALSFMLENLGKSVIFTGSQVPIYEQRNDGRDNLLGALVIAGHYIIPEVTLFFAGYLYRGNHSTKVSAGSFDAFASPNLPPLVTMKVNIEVQWDAIFRSNSVNKFTVCSNMNPNIGLLRLFPGITSETVQAFLKPPMLGVVLQTYGCGNAPNNREDIISEIKKATRRGVLIVNCTQCLHGPVVDQYATGKGADVNATTDYDGRTPLHIACVEGNTEAVEFLLAKGAITQVRDRFKCSPLDDAIKFRHKEIVKTLRKAGAQLMKSSMETAVELCRLAAKNRVDDLLVWQFAGADFNASDYDKRTPLHVAVCRNNVETVAFLLEHGVNPYLRDVFGSTPMDNAKSYELHNIIDMLDGYCGLKKFNKISTSSKKSLKTLPECGENDGIVVTTGGSEKCAVPSSTKHLPSTTAGKQTMQSTSSSDAADGDVALNRRSFHAQLSRSFFQSRSSSSSSVDGGSSSPSKSRLGTVPVEDPITHENVVNSKVLLLYTGGALGWKVDPNLEGFHLDKKHVLKELKKLPMMHDVEYVDYILSNVLDDIPEEGIGSDTIVMPVSKYGKRVFVDVLEMKESHVVVHSKDQDIHDWINIALQIKECYEKYHGFVILHGTDTMAYLASALSFMFENLGKSYALSDHLNDGRQNLLGALMIAGHYVIPEVTLFFHGKLYRGNRALKVDARRFGAFDSPNCPPLATVEAGIEVEWEELFYENQARKFEIHTKMSSSIGVLRIFPGITQEAVHAFLEPPIEGVVLETYGSGNGPDSRKELLEEIRAAAKRGVIIVNCTQCLYGHVVDSYATGRFSLRDNELIDAVASHFKVGSTEEVRFIKQALFPVLMCHAAGRGDIDAMEDLRQQGGLLSAATSHDGRTPIHVACLEGQLQVIRYLLEKGASPHVFDNHGQTPLHDAIRSNNEEAILLLREFGAHLGPTTVNTALEICSLAADDKVDRLRAWHLAGVDFNVGDYDRRTALHVAVCRNNVNTVKFLLECGVDLNSRDLYGFTPLKNAEIFENREMMKLLQSAAEKTNDAVDQ</sequence>
<evidence type="ECO:0000259" key="7">
    <source>
        <dbReference type="Pfam" id="PF17763"/>
    </source>
</evidence>
<feature type="compositionally biased region" description="Polar residues" evidence="5">
    <location>
        <begin position="541"/>
        <end position="564"/>
    </location>
</feature>
<dbReference type="OrthoDB" id="542841at2759"/>
<dbReference type="SMART" id="SM00870">
    <property type="entry name" value="Asparaginase"/>
    <property type="match status" value="2"/>
</dbReference>
<dbReference type="InterPro" id="IPR027474">
    <property type="entry name" value="L-asparaginase_N"/>
</dbReference>
<feature type="domain" description="L-asparaginase N-terminal" evidence="6">
    <location>
        <begin position="14"/>
        <end position="238"/>
    </location>
</feature>
<dbReference type="PANTHER" id="PTHR11707">
    <property type="entry name" value="L-ASPARAGINASE"/>
    <property type="match status" value="1"/>
</dbReference>
<dbReference type="Gene3D" id="1.25.40.20">
    <property type="entry name" value="Ankyrin repeat-containing domain"/>
    <property type="match status" value="4"/>
</dbReference>
<feature type="active site" evidence="4">
    <location>
        <position position="749"/>
    </location>
</feature>
<evidence type="ECO:0000256" key="3">
    <source>
        <dbReference type="PROSITE-ProRule" id="PRU10099"/>
    </source>
</evidence>
<dbReference type="InterPro" id="IPR006034">
    <property type="entry name" value="Asparaginase/glutaminase-like"/>
</dbReference>
<feature type="active site" evidence="3">
    <location>
        <position position="23"/>
    </location>
</feature>
<dbReference type="SUPFAM" id="SSF53774">
    <property type="entry name" value="Glutaminase/Asparaginase"/>
    <property type="match status" value="2"/>
</dbReference>
<dbReference type="PROSITE" id="PS50297">
    <property type="entry name" value="ANK_REP_REGION"/>
    <property type="match status" value="5"/>
</dbReference>
<dbReference type="FunFam" id="3.40.50.1170:FF:000003">
    <property type="entry name" value="60 kDa lysophospholipase"/>
    <property type="match status" value="2"/>
</dbReference>
<feature type="repeat" description="ANK" evidence="2">
    <location>
        <begin position="443"/>
        <end position="475"/>
    </location>
</feature>
<dbReference type="PIRSF" id="PIRSF001220">
    <property type="entry name" value="L-ASNase_gatD"/>
    <property type="match status" value="1"/>
</dbReference>
<accession>A0A3M6TI18</accession>
<dbReference type="SMART" id="SM00248">
    <property type="entry name" value="ANK"/>
    <property type="match status" value="7"/>
</dbReference>
<dbReference type="Gene3D" id="3.40.50.1170">
    <property type="entry name" value="L-asparaginase, N-terminal domain"/>
    <property type="match status" value="2"/>
</dbReference>
<dbReference type="InterPro" id="IPR037152">
    <property type="entry name" value="L-asparaginase_N_sf"/>
</dbReference>
<organism evidence="8 9">
    <name type="scientific">Pocillopora damicornis</name>
    <name type="common">Cauliflower coral</name>
    <name type="synonym">Millepora damicornis</name>
    <dbReference type="NCBI Taxonomy" id="46731"/>
    <lineage>
        <taxon>Eukaryota</taxon>
        <taxon>Metazoa</taxon>
        <taxon>Cnidaria</taxon>
        <taxon>Anthozoa</taxon>
        <taxon>Hexacorallia</taxon>
        <taxon>Scleractinia</taxon>
        <taxon>Astrocoeniina</taxon>
        <taxon>Pocilloporidae</taxon>
        <taxon>Pocillopora</taxon>
    </lineage>
</organism>
<dbReference type="GO" id="GO:0004067">
    <property type="term" value="F:asparaginase activity"/>
    <property type="evidence" value="ECO:0007669"/>
    <property type="project" value="UniProtKB-UniRule"/>
</dbReference>
<gene>
    <name evidence="8" type="ORF">pdam_00012035</name>
</gene>
<protein>
    <recommendedName>
        <fullName evidence="1">asparaginase</fullName>
        <ecNumber evidence="1">3.5.1.1</ecNumber>
    </recommendedName>
</protein>
<evidence type="ECO:0000256" key="1">
    <source>
        <dbReference type="ARBA" id="ARBA00012920"/>
    </source>
</evidence>
<feature type="repeat" description="ANK" evidence="2">
    <location>
        <begin position="344"/>
        <end position="376"/>
    </location>
</feature>
<proteinExistence type="predicted"/>
<evidence type="ECO:0000259" key="6">
    <source>
        <dbReference type="Pfam" id="PF00710"/>
    </source>
</evidence>
<dbReference type="Pfam" id="PF00023">
    <property type="entry name" value="Ank"/>
    <property type="match status" value="1"/>
</dbReference>
<feature type="domain" description="L-asparaginase N-terminal" evidence="6">
    <location>
        <begin position="626"/>
        <end position="843"/>
    </location>
</feature>
<dbReference type="Gene3D" id="3.40.50.40">
    <property type="match status" value="2"/>
</dbReference>
<dbReference type="PRINTS" id="PR01415">
    <property type="entry name" value="ANKYRIN"/>
</dbReference>
<dbReference type="PRINTS" id="PR00139">
    <property type="entry name" value="ASNGLNASE"/>
</dbReference>
<dbReference type="InterPro" id="IPR027475">
    <property type="entry name" value="Asparaginase/glutaminase_AS2"/>
</dbReference>
<dbReference type="InterPro" id="IPR041725">
    <property type="entry name" value="L-asparaginase_I"/>
</dbReference>
<dbReference type="Pfam" id="PF00710">
    <property type="entry name" value="Asparaginase"/>
    <property type="match status" value="2"/>
</dbReference>
<dbReference type="SUPFAM" id="SSF48403">
    <property type="entry name" value="Ankyrin repeat"/>
    <property type="match status" value="2"/>
</dbReference>
<feature type="repeat" description="ANK" evidence="2">
    <location>
        <begin position="1037"/>
        <end position="1069"/>
    </location>
</feature>
<dbReference type="GO" id="GO:0006528">
    <property type="term" value="P:asparagine metabolic process"/>
    <property type="evidence" value="ECO:0007669"/>
    <property type="project" value="UniProtKB-ARBA"/>
</dbReference>
<dbReference type="PROSITE" id="PS00144">
    <property type="entry name" value="ASN_GLN_ASE_1"/>
    <property type="match status" value="1"/>
</dbReference>
<evidence type="ECO:0000313" key="9">
    <source>
        <dbReference type="Proteomes" id="UP000275408"/>
    </source>
</evidence>
<feature type="region of interest" description="Disordered" evidence="5">
    <location>
        <begin position="589"/>
        <end position="613"/>
    </location>
</feature>